<dbReference type="InterPro" id="IPR001173">
    <property type="entry name" value="Glyco_trans_2-like"/>
</dbReference>
<dbReference type="PANTHER" id="PTHR22916:SF3">
    <property type="entry name" value="UDP-GLCNAC:BETAGAL BETA-1,3-N-ACETYLGLUCOSAMINYLTRANSFERASE-LIKE PROTEIN 1"/>
    <property type="match status" value="1"/>
</dbReference>
<dbReference type="Gene3D" id="3.90.550.10">
    <property type="entry name" value="Spore Coat Polysaccharide Biosynthesis Protein SpsA, Chain A"/>
    <property type="match status" value="1"/>
</dbReference>
<dbReference type="OrthoDB" id="396512at2"/>
<dbReference type="Proteomes" id="UP000253250">
    <property type="component" value="Unassembled WGS sequence"/>
</dbReference>
<dbReference type="AlphaFoldDB" id="A0A368HGP2"/>
<reference evidence="3 4" key="1">
    <citation type="submission" date="2018-02" db="EMBL/GenBank/DDBJ databases">
        <title>Insights into the biology of acidophilic members of the Acidiferrobacteraceae family derived from comparative genomic analyses.</title>
        <authorList>
            <person name="Issotta F."/>
            <person name="Thyssen C."/>
            <person name="Mena C."/>
            <person name="Moya A."/>
            <person name="Bellenberg S."/>
            <person name="Sproer C."/>
            <person name="Covarrubias P.C."/>
            <person name="Sand W."/>
            <person name="Quatrini R."/>
            <person name="Vera M."/>
        </authorList>
    </citation>
    <scope>NUCLEOTIDE SEQUENCE [LARGE SCALE GENOMIC DNA]</scope>
    <source>
        <strain evidence="4">m-1</strain>
    </source>
</reference>
<sequence length="368" mass="40747">MKELIESRRHDHLLTRSLVRIIVGVNASGRSATTRRDRAPQVLDFGGAACQGGRERSMVRPLSVSIVMPAYRAEASIGAAVRSVLAQTYPHWELIVVADDGVDYQTLLPADRRLTLAYTGAWGSGPSAARNRGLDAARHPLVTFLDSDDVWYPDKLSILVPLARAHGIALGNTRFCEYPGPGYDAHCWQDPVEGYHDWLFFACVSESLWPVYQRAVVGRTRFPECLRFAEDAVFTLSIMARHGGAYLYPQPLHEYRLRPGTLSRSRDAVRRADEAYDWILSVLRAGDRLSFPAEAVGSAIAVFERRRALNRAFPASGMRYFQEFETSMRARRTRGGVAGDEAMREPAADAGGLARYDRGGDSDSNGIG</sequence>
<evidence type="ECO:0000313" key="3">
    <source>
        <dbReference type="EMBL" id="RCN58562.1"/>
    </source>
</evidence>
<accession>A0A368HGP2</accession>
<protein>
    <submittedName>
        <fullName evidence="3">Glycosyltransferase family 2 protein</fullName>
    </submittedName>
</protein>
<feature type="region of interest" description="Disordered" evidence="1">
    <location>
        <begin position="335"/>
        <end position="368"/>
    </location>
</feature>
<dbReference type="SUPFAM" id="SSF53448">
    <property type="entry name" value="Nucleotide-diphospho-sugar transferases"/>
    <property type="match status" value="1"/>
</dbReference>
<evidence type="ECO:0000259" key="2">
    <source>
        <dbReference type="Pfam" id="PF00535"/>
    </source>
</evidence>
<dbReference type="PANTHER" id="PTHR22916">
    <property type="entry name" value="GLYCOSYLTRANSFERASE"/>
    <property type="match status" value="1"/>
</dbReference>
<proteinExistence type="predicted"/>
<keyword evidence="4" id="KW-1185">Reference proteome</keyword>
<evidence type="ECO:0000256" key="1">
    <source>
        <dbReference type="SAM" id="MobiDB-lite"/>
    </source>
</evidence>
<comment type="caution">
    <text evidence="3">The sequence shown here is derived from an EMBL/GenBank/DDBJ whole genome shotgun (WGS) entry which is preliminary data.</text>
</comment>
<evidence type="ECO:0000313" key="4">
    <source>
        <dbReference type="Proteomes" id="UP000253250"/>
    </source>
</evidence>
<dbReference type="Pfam" id="PF00535">
    <property type="entry name" value="Glycos_transf_2"/>
    <property type="match status" value="1"/>
</dbReference>
<dbReference type="InterPro" id="IPR029044">
    <property type="entry name" value="Nucleotide-diphossugar_trans"/>
</dbReference>
<gene>
    <name evidence="3" type="ORF">C4900_01855</name>
</gene>
<feature type="domain" description="Glycosyltransferase 2-like" evidence="2">
    <location>
        <begin position="65"/>
        <end position="180"/>
    </location>
</feature>
<dbReference type="EMBL" id="PSYR01000001">
    <property type="protein sequence ID" value="RCN58562.1"/>
    <property type="molecule type" value="Genomic_DNA"/>
</dbReference>
<organism evidence="3 4">
    <name type="scientific">Acidiferrobacter thiooxydans</name>
    <dbReference type="NCBI Taxonomy" id="163359"/>
    <lineage>
        <taxon>Bacteria</taxon>
        <taxon>Pseudomonadati</taxon>
        <taxon>Pseudomonadota</taxon>
        <taxon>Gammaproteobacteria</taxon>
        <taxon>Acidiferrobacterales</taxon>
        <taxon>Acidiferrobacteraceae</taxon>
        <taxon>Acidiferrobacter</taxon>
    </lineage>
</organism>
<name>A0A368HGP2_9GAMM</name>
<dbReference type="CDD" id="cd00761">
    <property type="entry name" value="Glyco_tranf_GTA_type"/>
    <property type="match status" value="1"/>
</dbReference>
<keyword evidence="3" id="KW-0808">Transferase</keyword>
<dbReference type="GO" id="GO:0016758">
    <property type="term" value="F:hexosyltransferase activity"/>
    <property type="evidence" value="ECO:0007669"/>
    <property type="project" value="UniProtKB-ARBA"/>
</dbReference>